<organism evidence="5 6">
    <name type="scientific">Ottowia thiooxydans</name>
    <dbReference type="NCBI Taxonomy" id="219182"/>
    <lineage>
        <taxon>Bacteria</taxon>
        <taxon>Pseudomonadati</taxon>
        <taxon>Pseudomonadota</taxon>
        <taxon>Betaproteobacteria</taxon>
        <taxon>Burkholderiales</taxon>
        <taxon>Comamonadaceae</taxon>
        <taxon>Ottowia</taxon>
    </lineage>
</organism>
<dbReference type="InterPro" id="IPR050411">
    <property type="entry name" value="AlphaKG_dependent_hydroxylases"/>
</dbReference>
<sequence>MSGNTDRLLGGPEVWSGAELSGQTDWIQHVEPAEIDEIDAMLMAFKGRTTALTDLGRGDFPMPRIARRFAAIRSELEGGRGFALLRGLPVGRYSLEDSRLVFWAMAVHLGDPQTQDRLGNRMHSVTNTGLKVDNTNSVRSYQTDDELTFHNDGGDAFMLLCLKTAKSGGISKLVSVAKIYNEVLMRRPDLIEVLQAPFHFDTRDQHPTGLKVQTSPILNFFDGRLSALYKRRYLLTAQRFPEVPRLTTAQEEAVQLVEEICNDPEIQMSFSMQPGDIQMANNYSVLHARSKYEDYEDPAERRHLLRAWLTLPNGRSLPPHFELTREFRTSYLSRHSEMTHITA</sequence>
<dbReference type="PANTHER" id="PTHR10696:SF56">
    <property type="entry name" value="TAUD_TFDA-LIKE DOMAIN-CONTAINING PROTEIN"/>
    <property type="match status" value="1"/>
</dbReference>
<dbReference type="Gene3D" id="3.60.130.10">
    <property type="entry name" value="Clavaminate synthase-like"/>
    <property type="match status" value="1"/>
</dbReference>
<keyword evidence="6" id="KW-1185">Reference proteome</keyword>
<dbReference type="Proteomes" id="UP001549320">
    <property type="component" value="Unassembled WGS sequence"/>
</dbReference>
<evidence type="ECO:0000313" key="6">
    <source>
        <dbReference type="Proteomes" id="UP001549320"/>
    </source>
</evidence>
<dbReference type="SUPFAM" id="SSF51197">
    <property type="entry name" value="Clavaminate synthase-like"/>
    <property type="match status" value="1"/>
</dbReference>
<comment type="cofactor">
    <cofactor evidence="1">
        <name>Fe(2+)</name>
        <dbReference type="ChEBI" id="CHEBI:29033"/>
    </cofactor>
</comment>
<reference evidence="5 6" key="1">
    <citation type="submission" date="2024-06" db="EMBL/GenBank/DDBJ databases">
        <title>Sorghum-associated microbial communities from plants grown in Nebraska, USA.</title>
        <authorList>
            <person name="Schachtman D."/>
        </authorList>
    </citation>
    <scope>NUCLEOTIDE SEQUENCE [LARGE SCALE GENOMIC DNA]</scope>
    <source>
        <strain evidence="5 6">2709</strain>
    </source>
</reference>
<keyword evidence="2" id="KW-0560">Oxidoreductase</keyword>
<proteinExistence type="predicted"/>
<dbReference type="PANTHER" id="PTHR10696">
    <property type="entry name" value="GAMMA-BUTYROBETAINE HYDROXYLASE-RELATED"/>
    <property type="match status" value="1"/>
</dbReference>
<comment type="caution">
    <text evidence="5">The sequence shown here is derived from an EMBL/GenBank/DDBJ whole genome shotgun (WGS) entry which is preliminary data.</text>
</comment>
<evidence type="ECO:0000256" key="1">
    <source>
        <dbReference type="ARBA" id="ARBA00001954"/>
    </source>
</evidence>
<gene>
    <name evidence="5" type="ORF">ABIE13_004068</name>
</gene>
<dbReference type="InterPro" id="IPR042098">
    <property type="entry name" value="TauD-like_sf"/>
</dbReference>
<dbReference type="RefSeq" id="WP_354446623.1">
    <property type="nucleotide sequence ID" value="NZ_JBEPSH010000008.1"/>
</dbReference>
<evidence type="ECO:0000256" key="3">
    <source>
        <dbReference type="ARBA" id="ARBA00023194"/>
    </source>
</evidence>
<protein>
    <recommendedName>
        <fullName evidence="4">TauD/TfdA-like domain-containing protein</fullName>
    </recommendedName>
</protein>
<dbReference type="InterPro" id="IPR003819">
    <property type="entry name" value="TauD/TfdA-like"/>
</dbReference>
<dbReference type="EMBL" id="JBEPSH010000008">
    <property type="protein sequence ID" value="MET4578945.1"/>
    <property type="molecule type" value="Genomic_DNA"/>
</dbReference>
<keyword evidence="3" id="KW-0045">Antibiotic biosynthesis</keyword>
<evidence type="ECO:0000313" key="5">
    <source>
        <dbReference type="EMBL" id="MET4578945.1"/>
    </source>
</evidence>
<feature type="domain" description="TauD/TfdA-like" evidence="4">
    <location>
        <begin position="70"/>
        <end position="308"/>
    </location>
</feature>
<name>A0ABV2QD61_9BURK</name>
<evidence type="ECO:0000256" key="2">
    <source>
        <dbReference type="ARBA" id="ARBA00023002"/>
    </source>
</evidence>
<accession>A0ABV2QD61</accession>
<evidence type="ECO:0000259" key="4">
    <source>
        <dbReference type="Pfam" id="PF02668"/>
    </source>
</evidence>
<dbReference type="Pfam" id="PF02668">
    <property type="entry name" value="TauD"/>
    <property type="match status" value="1"/>
</dbReference>